<sequence length="117" mass="11861">MPLALGASFLVFGAGALGVPEILVTLVALSGMTPAAAGPCLADRRSPVLDGVVRRRGLTASTPKPGDRPPYGQDAGAADDELGPVEPDAPAVSCVSPSRHGTCRAVSRSLRGHHDPE</sequence>
<accession>A0A918IBR7</accession>
<dbReference type="Proteomes" id="UP000618795">
    <property type="component" value="Unassembled WGS sequence"/>
</dbReference>
<evidence type="ECO:0000313" key="2">
    <source>
        <dbReference type="EMBL" id="GGU98808.1"/>
    </source>
</evidence>
<name>A0A918IBR7_9ACTN</name>
<feature type="region of interest" description="Disordered" evidence="1">
    <location>
        <begin position="55"/>
        <end position="117"/>
    </location>
</feature>
<dbReference type="AlphaFoldDB" id="A0A918IBR7"/>
<reference evidence="2" key="1">
    <citation type="journal article" date="2014" name="Int. J. Syst. Evol. Microbiol.">
        <title>Complete genome sequence of Corynebacterium casei LMG S-19264T (=DSM 44701T), isolated from a smear-ripened cheese.</title>
        <authorList>
            <consortium name="US DOE Joint Genome Institute (JGI-PGF)"/>
            <person name="Walter F."/>
            <person name="Albersmeier A."/>
            <person name="Kalinowski J."/>
            <person name="Ruckert C."/>
        </authorList>
    </citation>
    <scope>NUCLEOTIDE SEQUENCE</scope>
    <source>
        <strain evidence="2">JCM 4369</strain>
    </source>
</reference>
<proteinExistence type="predicted"/>
<dbReference type="EMBL" id="BMTD01000008">
    <property type="protein sequence ID" value="GGU98808.1"/>
    <property type="molecule type" value="Genomic_DNA"/>
</dbReference>
<protein>
    <submittedName>
        <fullName evidence="2">Uncharacterized protein</fullName>
    </submittedName>
</protein>
<gene>
    <name evidence="2" type="ORF">GCM10010260_38590</name>
</gene>
<evidence type="ECO:0000313" key="3">
    <source>
        <dbReference type="Proteomes" id="UP000618795"/>
    </source>
</evidence>
<reference evidence="2" key="2">
    <citation type="submission" date="2020-09" db="EMBL/GenBank/DDBJ databases">
        <authorList>
            <person name="Sun Q."/>
            <person name="Ohkuma M."/>
        </authorList>
    </citation>
    <scope>NUCLEOTIDE SEQUENCE</scope>
    <source>
        <strain evidence="2">JCM 4369</strain>
    </source>
</reference>
<organism evidence="2 3">
    <name type="scientific">Streptomyces filipinensis</name>
    <dbReference type="NCBI Taxonomy" id="66887"/>
    <lineage>
        <taxon>Bacteria</taxon>
        <taxon>Bacillati</taxon>
        <taxon>Actinomycetota</taxon>
        <taxon>Actinomycetes</taxon>
        <taxon>Kitasatosporales</taxon>
        <taxon>Streptomycetaceae</taxon>
        <taxon>Streptomyces</taxon>
    </lineage>
</organism>
<keyword evidence="3" id="KW-1185">Reference proteome</keyword>
<evidence type="ECO:0000256" key="1">
    <source>
        <dbReference type="SAM" id="MobiDB-lite"/>
    </source>
</evidence>
<comment type="caution">
    <text evidence="2">The sequence shown here is derived from an EMBL/GenBank/DDBJ whole genome shotgun (WGS) entry which is preliminary data.</text>
</comment>